<dbReference type="OrthoDB" id="9780267at2"/>
<evidence type="ECO:0000313" key="3">
    <source>
        <dbReference type="Proteomes" id="UP000323917"/>
    </source>
</evidence>
<evidence type="ECO:0008006" key="4">
    <source>
        <dbReference type="Google" id="ProtNLM"/>
    </source>
</evidence>
<dbReference type="AlphaFoldDB" id="A0A5B9Q9T8"/>
<accession>A0A5B9Q9T8</accession>
<evidence type="ECO:0000256" key="1">
    <source>
        <dbReference type="SAM" id="Phobius"/>
    </source>
</evidence>
<dbReference type="Proteomes" id="UP000323917">
    <property type="component" value="Chromosome"/>
</dbReference>
<keyword evidence="1" id="KW-0812">Transmembrane</keyword>
<protein>
    <recommendedName>
        <fullName evidence="4">DUF502 domain-containing protein</fullName>
    </recommendedName>
</protein>
<keyword evidence="3" id="KW-1185">Reference proteome</keyword>
<evidence type="ECO:0000313" key="2">
    <source>
        <dbReference type="EMBL" id="QEG34192.1"/>
    </source>
</evidence>
<organism evidence="2 3">
    <name type="scientific">Bythopirellula goksoeyrii</name>
    <dbReference type="NCBI Taxonomy" id="1400387"/>
    <lineage>
        <taxon>Bacteria</taxon>
        <taxon>Pseudomonadati</taxon>
        <taxon>Planctomycetota</taxon>
        <taxon>Planctomycetia</taxon>
        <taxon>Pirellulales</taxon>
        <taxon>Lacipirellulaceae</taxon>
        <taxon>Bythopirellula</taxon>
    </lineage>
</organism>
<feature type="transmembrane region" description="Helical" evidence="1">
    <location>
        <begin position="135"/>
        <end position="155"/>
    </location>
</feature>
<dbReference type="RefSeq" id="WP_148072873.1">
    <property type="nucleotide sequence ID" value="NZ_CP042913.1"/>
</dbReference>
<name>A0A5B9Q9T8_9BACT</name>
<dbReference type="PANTHER" id="PTHR31876:SF26">
    <property type="entry name" value="PROTEIN LIKE COV 2"/>
    <property type="match status" value="1"/>
</dbReference>
<reference evidence="2 3" key="1">
    <citation type="submission" date="2019-08" db="EMBL/GenBank/DDBJ databases">
        <title>Deep-cultivation of Planctomycetes and their phenomic and genomic characterization uncovers novel biology.</title>
        <authorList>
            <person name="Wiegand S."/>
            <person name="Jogler M."/>
            <person name="Boedeker C."/>
            <person name="Pinto D."/>
            <person name="Vollmers J."/>
            <person name="Rivas-Marin E."/>
            <person name="Kohn T."/>
            <person name="Peeters S.H."/>
            <person name="Heuer A."/>
            <person name="Rast P."/>
            <person name="Oberbeckmann S."/>
            <person name="Bunk B."/>
            <person name="Jeske O."/>
            <person name="Meyerdierks A."/>
            <person name="Storesund J.E."/>
            <person name="Kallscheuer N."/>
            <person name="Luecker S."/>
            <person name="Lage O.M."/>
            <person name="Pohl T."/>
            <person name="Merkel B.J."/>
            <person name="Hornburger P."/>
            <person name="Mueller R.-W."/>
            <person name="Bruemmer F."/>
            <person name="Labrenz M."/>
            <person name="Spormann A.M."/>
            <person name="Op den Camp H."/>
            <person name="Overmann J."/>
            <person name="Amann R."/>
            <person name="Jetten M.S.M."/>
            <person name="Mascher T."/>
            <person name="Medema M.H."/>
            <person name="Devos D.P."/>
            <person name="Kaster A.-K."/>
            <person name="Ovreas L."/>
            <person name="Rohde M."/>
            <person name="Galperin M.Y."/>
            <person name="Jogler C."/>
        </authorList>
    </citation>
    <scope>NUCLEOTIDE SEQUENCE [LARGE SCALE GENOMIC DNA]</scope>
    <source>
        <strain evidence="2 3">Pr1d</strain>
    </source>
</reference>
<feature type="transmembrane region" description="Helical" evidence="1">
    <location>
        <begin position="21"/>
        <end position="42"/>
    </location>
</feature>
<dbReference type="Pfam" id="PF04367">
    <property type="entry name" value="DUF502"/>
    <property type="match status" value="1"/>
</dbReference>
<sequence length="309" mass="34803">MESNPQPTEKPIKPLDPFRRAVLRGLGVLLPPLLTIVIFLWVGNTVNTYLLEPMESGTRQLLTRHFRGDIRTRKEVTELDIRDGQVANAMRPYQPMADDLLVPSSYYDYVEEHGGKPVPQNADGLIRDYVNHRFLSPYIVIPTFLCVFILLLYSLGKFLAAGVGRIFWIQIERVIHRLPLVRNVYSSVKQVTDFMFSEPQLDYTRVVAVEYPRKGIWTVAFMTGESLLDIRGAANEPVVSVLIPTSPMPFTGFTVTVKKSETVDLNITMEQAFQFVVSCGVVVPPQQLAEALAERELRSQARLADPGGL</sequence>
<dbReference type="EMBL" id="CP042913">
    <property type="protein sequence ID" value="QEG34192.1"/>
    <property type="molecule type" value="Genomic_DNA"/>
</dbReference>
<dbReference type="InterPro" id="IPR007462">
    <property type="entry name" value="COV1-like"/>
</dbReference>
<gene>
    <name evidence="2" type="ORF">Pr1d_14650</name>
</gene>
<keyword evidence="1" id="KW-1133">Transmembrane helix</keyword>
<dbReference type="PANTHER" id="PTHR31876">
    <property type="entry name" value="COV-LIKE PROTEIN 1"/>
    <property type="match status" value="1"/>
</dbReference>
<dbReference type="KEGG" id="bgok:Pr1d_14650"/>
<keyword evidence="1" id="KW-0472">Membrane</keyword>
<proteinExistence type="predicted"/>